<dbReference type="Gene3D" id="3.30.460.10">
    <property type="entry name" value="Beta Polymerase, domain 2"/>
    <property type="match status" value="1"/>
</dbReference>
<dbReference type="RefSeq" id="WP_046375950.1">
    <property type="nucleotide sequence ID" value="NZ_CP010429.1"/>
</dbReference>
<dbReference type="STRING" id="1379870.SD10_04940"/>
<dbReference type="HOGENOM" id="CLU_086407_2_1_10"/>
<protein>
    <recommendedName>
        <fullName evidence="3">GrpB family protein</fullName>
    </recommendedName>
</protein>
<proteinExistence type="predicted"/>
<dbReference type="Proteomes" id="UP000033054">
    <property type="component" value="Chromosome"/>
</dbReference>
<evidence type="ECO:0008006" key="3">
    <source>
        <dbReference type="Google" id="ProtNLM"/>
    </source>
</evidence>
<dbReference type="PATRIC" id="fig|1379870.5.peg.1072"/>
<dbReference type="InterPro" id="IPR043519">
    <property type="entry name" value="NT_sf"/>
</dbReference>
<name>A0A0E3ZU72_9BACT</name>
<dbReference type="AlphaFoldDB" id="A0A0E3ZU72"/>
<evidence type="ECO:0000313" key="2">
    <source>
        <dbReference type="Proteomes" id="UP000033054"/>
    </source>
</evidence>
<sequence>MTKTSIRIEDYSPAWPLTFQQLKSVYQRRLGNLVTDIQHVGSTSVPGLAAKPILDIDLIISNRKTLNAVIEELDQLGYDYQGNLGIIDRESFKRRSDQVPLDGSSRYWQNHHLYVCPSDSLSLKNHLVLRDYLCQNPLKAQEYGELKKRLAQENPTDIDVYVAGKTPFILAILREAGFNNASLESIAQANKTR</sequence>
<organism evidence="1 2">
    <name type="scientific">Spirosoma radiotolerans</name>
    <dbReference type="NCBI Taxonomy" id="1379870"/>
    <lineage>
        <taxon>Bacteria</taxon>
        <taxon>Pseudomonadati</taxon>
        <taxon>Bacteroidota</taxon>
        <taxon>Cytophagia</taxon>
        <taxon>Cytophagales</taxon>
        <taxon>Cytophagaceae</taxon>
        <taxon>Spirosoma</taxon>
    </lineage>
</organism>
<keyword evidence="2" id="KW-1185">Reference proteome</keyword>
<dbReference type="PANTHER" id="PTHR34822:SF1">
    <property type="entry name" value="GRPB FAMILY PROTEIN"/>
    <property type="match status" value="1"/>
</dbReference>
<accession>A0A0E3ZU72</accession>
<evidence type="ECO:0000313" key="1">
    <source>
        <dbReference type="EMBL" id="AKD54354.1"/>
    </source>
</evidence>
<dbReference type="KEGG" id="srd:SD10_04940"/>
<reference evidence="1 2" key="1">
    <citation type="journal article" date="2014" name="Curr. Microbiol.">
        <title>Spirosoma radiotolerans sp. nov., a gamma-radiation-resistant bacterium isolated from gamma ray-irradiated soil.</title>
        <authorList>
            <person name="Lee J.J."/>
            <person name="Srinivasan S."/>
            <person name="Lim S."/>
            <person name="Joe M."/>
            <person name="Im S."/>
            <person name="Bae S.I."/>
            <person name="Park K.R."/>
            <person name="Han J.H."/>
            <person name="Park S.H."/>
            <person name="Joo B.M."/>
            <person name="Park S.J."/>
            <person name="Kim M.K."/>
        </authorList>
    </citation>
    <scope>NUCLEOTIDE SEQUENCE [LARGE SCALE GENOMIC DNA]</scope>
    <source>
        <strain evidence="1 2">DG5A</strain>
    </source>
</reference>
<dbReference type="OrthoDB" id="9799092at2"/>
<dbReference type="Pfam" id="PF04229">
    <property type="entry name" value="GrpB"/>
    <property type="match status" value="1"/>
</dbReference>
<dbReference type="PANTHER" id="PTHR34822">
    <property type="entry name" value="GRPB DOMAIN PROTEIN (AFU_ORTHOLOGUE AFUA_1G01530)"/>
    <property type="match status" value="1"/>
</dbReference>
<gene>
    <name evidence="1" type="ORF">SD10_04940</name>
</gene>
<dbReference type="SUPFAM" id="SSF81301">
    <property type="entry name" value="Nucleotidyltransferase"/>
    <property type="match status" value="1"/>
</dbReference>
<dbReference type="InterPro" id="IPR007344">
    <property type="entry name" value="GrpB/CoaE"/>
</dbReference>
<dbReference type="EMBL" id="CP010429">
    <property type="protein sequence ID" value="AKD54354.1"/>
    <property type="molecule type" value="Genomic_DNA"/>
</dbReference>